<evidence type="ECO:0000256" key="6">
    <source>
        <dbReference type="ARBA" id="ARBA00022676"/>
    </source>
</evidence>
<accession>A0A6G5QGT8</accession>
<dbReference type="NCBIfam" id="TIGR02073">
    <property type="entry name" value="PBP_1c"/>
    <property type="match status" value="1"/>
</dbReference>
<sequence>MFFKILKFTTAFFIVFFAIFLVLDAMFPLNLDALNKSQSKIVYDKNGEILRIKLSDDGALRFYTSNIPEILKNSVILFEDRYFYYHFGINPLSIIRATFHNLKSQNRIGASTITMQVARMLGQNERSYKNKIKEIFIALQLEWRFSKDEILKFYFNLAPYGGNIEGVKAASLSYFGRKLNELSYAQMALLSTIPKNPNKNRLDRKSDINRLKNRVIKMLYKANIIDKSAFKRAQDEPFFNVKKALPYHAPEFSDVALKNGLEKTNLNLNLQNQLNIVLKNAMLDLKDKNANNAAAVVIDNSKMSVVAFVGSHDQGSKDGKNSALNMKRNVGSTLKPFVFSLALDNGLITPKTKLIDTQIALNEYVPKNFNDGFLGVISAADALRFSLNIPVISLNTKLGQNSLYELLQTANLVDYEKEYYGASIVLGSSEMSLLNLAHLYTIYANNGILKPLEFAGELVNKQTKDISLISEQSAFLTTKILSQANRAYLGNAWQYAKNTPKIAFKTGTSYGSRDIYAVGINKDYTIAVWIGNFNAQKTIGLTGLKDASKIIFDMFKLISLNQNLSFIAKPDGIVTKPTCLDAFSLKECKNLQDDEQILGVALKDSCEYIRTEELDFMLKNEILTKEELEQSPCKDILKNKKPVFFSPYSNQTILVSDEISKIMLKCYAYLGDEIYYKVDDSDFIKVQNGSENIVNLALGKHQLKCLDENSNLTEIEITLRR</sequence>
<keyword evidence="15" id="KW-1185">Reference proteome</keyword>
<organism evidence="14 15">
    <name type="scientific">Campylobacter mucosalis CCUG 21559</name>
    <dbReference type="NCBI Taxonomy" id="1032067"/>
    <lineage>
        <taxon>Bacteria</taxon>
        <taxon>Pseudomonadati</taxon>
        <taxon>Campylobacterota</taxon>
        <taxon>Epsilonproteobacteria</taxon>
        <taxon>Campylobacterales</taxon>
        <taxon>Campylobacteraceae</taxon>
        <taxon>Campylobacter</taxon>
    </lineage>
</organism>
<evidence type="ECO:0000259" key="12">
    <source>
        <dbReference type="Pfam" id="PF00905"/>
    </source>
</evidence>
<evidence type="ECO:0000256" key="10">
    <source>
        <dbReference type="ARBA" id="ARBA00044770"/>
    </source>
</evidence>
<feature type="domain" description="Glycosyl transferase family 51" evidence="13">
    <location>
        <begin position="64"/>
        <end position="216"/>
    </location>
</feature>
<dbReference type="InterPro" id="IPR036950">
    <property type="entry name" value="PBP_transglycosylase"/>
</dbReference>
<dbReference type="InterPro" id="IPR001460">
    <property type="entry name" value="PCN-bd_Tpept"/>
</dbReference>
<keyword evidence="6 14" id="KW-0328">Glycosyltransferase</keyword>
<dbReference type="GO" id="GO:0008658">
    <property type="term" value="F:penicillin binding"/>
    <property type="evidence" value="ECO:0007669"/>
    <property type="project" value="InterPro"/>
</dbReference>
<dbReference type="Gene3D" id="3.40.710.10">
    <property type="entry name" value="DD-peptidase/beta-lactamase superfamily"/>
    <property type="match status" value="1"/>
</dbReference>
<dbReference type="InterPro" id="IPR001264">
    <property type="entry name" value="Glyco_trans_51"/>
</dbReference>
<evidence type="ECO:0000256" key="9">
    <source>
        <dbReference type="ARBA" id="ARBA00023268"/>
    </source>
</evidence>
<dbReference type="SUPFAM" id="SSF53955">
    <property type="entry name" value="Lysozyme-like"/>
    <property type="match status" value="1"/>
</dbReference>
<dbReference type="EMBL" id="CP012542">
    <property type="protein sequence ID" value="QCD44923.1"/>
    <property type="molecule type" value="Genomic_DNA"/>
</dbReference>
<dbReference type="Pfam" id="PF00905">
    <property type="entry name" value="Transpeptidase"/>
    <property type="match status" value="1"/>
</dbReference>
<dbReference type="RefSeq" id="WP_171993846.1">
    <property type="nucleotide sequence ID" value="NZ_CP012542.1"/>
</dbReference>
<evidence type="ECO:0000256" key="5">
    <source>
        <dbReference type="ARBA" id="ARBA00022670"/>
    </source>
</evidence>
<dbReference type="Pfam" id="PF00912">
    <property type="entry name" value="Transgly"/>
    <property type="match status" value="1"/>
</dbReference>
<reference evidence="14 15" key="1">
    <citation type="submission" date="2016-07" db="EMBL/GenBank/DDBJ databases">
        <title>Comparative genomics of the Campylobacter concisus group.</title>
        <authorList>
            <person name="Miller W.G."/>
            <person name="Yee E."/>
            <person name="Chapman M.H."/>
            <person name="Huynh S."/>
            <person name="Bono J.L."/>
            <person name="On S.L.W."/>
            <person name="StLeger J."/>
            <person name="Foster G."/>
            <person name="Parker C.T."/>
        </authorList>
    </citation>
    <scope>NUCLEOTIDE SEQUENCE [LARGE SCALE GENOMIC DNA]</scope>
    <source>
        <strain evidence="14 15">CCUG 21559</strain>
    </source>
</reference>
<dbReference type="GO" id="GO:0008955">
    <property type="term" value="F:peptidoglycan glycosyltransferase activity"/>
    <property type="evidence" value="ECO:0007669"/>
    <property type="project" value="UniProtKB-EC"/>
</dbReference>
<comment type="pathway">
    <text evidence="1">Cell wall biogenesis; peptidoglycan biosynthesis.</text>
</comment>
<evidence type="ECO:0000313" key="14">
    <source>
        <dbReference type="EMBL" id="QCD44923.1"/>
    </source>
</evidence>
<evidence type="ECO:0000256" key="8">
    <source>
        <dbReference type="ARBA" id="ARBA00022801"/>
    </source>
</evidence>
<keyword evidence="7 14" id="KW-0808">Transferase</keyword>
<dbReference type="GO" id="GO:0004180">
    <property type="term" value="F:carboxypeptidase activity"/>
    <property type="evidence" value="ECO:0007669"/>
    <property type="project" value="UniProtKB-KW"/>
</dbReference>
<keyword evidence="9" id="KW-0511">Multifunctional enzyme</keyword>
<dbReference type="PANTHER" id="PTHR32282:SF15">
    <property type="entry name" value="PENICILLIN-BINDING PROTEIN 1C"/>
    <property type="match status" value="1"/>
</dbReference>
<dbReference type="EC" id="2.4.99.28" evidence="10"/>
<dbReference type="GO" id="GO:0030288">
    <property type="term" value="C:outer membrane-bounded periplasmic space"/>
    <property type="evidence" value="ECO:0007669"/>
    <property type="project" value="TreeGrafter"/>
</dbReference>
<keyword evidence="8" id="KW-0378">Hydrolase</keyword>
<proteinExistence type="inferred from homology"/>
<name>A0A6G5QGT8_9BACT</name>
<dbReference type="InterPro" id="IPR023346">
    <property type="entry name" value="Lysozyme-like_dom_sf"/>
</dbReference>
<evidence type="ECO:0000313" key="15">
    <source>
        <dbReference type="Proteomes" id="UP000503264"/>
    </source>
</evidence>
<evidence type="ECO:0000256" key="11">
    <source>
        <dbReference type="ARBA" id="ARBA00049902"/>
    </source>
</evidence>
<dbReference type="PANTHER" id="PTHR32282">
    <property type="entry name" value="BINDING PROTEIN TRANSPEPTIDASE, PUTATIVE-RELATED"/>
    <property type="match status" value="1"/>
</dbReference>
<dbReference type="InterPro" id="IPR050396">
    <property type="entry name" value="Glycosyltr_51/Transpeptidase"/>
</dbReference>
<dbReference type="InterPro" id="IPR012338">
    <property type="entry name" value="Beta-lactam/transpept-like"/>
</dbReference>
<evidence type="ECO:0000256" key="2">
    <source>
        <dbReference type="ARBA" id="ARBA00007090"/>
    </source>
</evidence>
<dbReference type="GO" id="GO:0006508">
    <property type="term" value="P:proteolysis"/>
    <property type="evidence" value="ECO:0007669"/>
    <property type="project" value="UniProtKB-KW"/>
</dbReference>
<dbReference type="Proteomes" id="UP000503264">
    <property type="component" value="Chromosome"/>
</dbReference>
<keyword evidence="5" id="KW-0645">Protease</keyword>
<evidence type="ECO:0000256" key="7">
    <source>
        <dbReference type="ARBA" id="ARBA00022679"/>
    </source>
</evidence>
<evidence type="ECO:0000256" key="4">
    <source>
        <dbReference type="ARBA" id="ARBA00022645"/>
    </source>
</evidence>
<dbReference type="UniPathway" id="UPA00219"/>
<protein>
    <recommendedName>
        <fullName evidence="10">peptidoglycan glycosyltransferase</fullName>
        <ecNumber evidence="10">2.4.99.28</ecNumber>
    </recommendedName>
</protein>
<gene>
    <name evidence="14" type="primary">pbpB</name>
    <name evidence="14" type="ORF">CMUC_1149</name>
</gene>
<comment type="similarity">
    <text evidence="2">In the C-terminal section; belongs to the transpeptidase family.</text>
</comment>
<comment type="similarity">
    <text evidence="3">In the N-terminal section; belongs to the glycosyltransferase 51 family.</text>
</comment>
<feature type="domain" description="Penicillin-binding protein transpeptidase" evidence="12">
    <location>
        <begin position="294"/>
        <end position="510"/>
    </location>
</feature>
<evidence type="ECO:0000256" key="3">
    <source>
        <dbReference type="ARBA" id="ARBA00007739"/>
    </source>
</evidence>
<evidence type="ECO:0000259" key="13">
    <source>
        <dbReference type="Pfam" id="PF00912"/>
    </source>
</evidence>
<evidence type="ECO:0000256" key="1">
    <source>
        <dbReference type="ARBA" id="ARBA00004752"/>
    </source>
</evidence>
<comment type="catalytic activity">
    <reaction evidence="11">
        <text>[GlcNAc-(1-&gt;4)-Mur2Ac(oyl-L-Ala-gamma-D-Glu-L-Lys-D-Ala-D-Ala)](n)-di-trans,octa-cis-undecaprenyl diphosphate + beta-D-GlcNAc-(1-&gt;4)-Mur2Ac(oyl-L-Ala-gamma-D-Glu-L-Lys-D-Ala-D-Ala)-di-trans,octa-cis-undecaprenyl diphosphate = [GlcNAc-(1-&gt;4)-Mur2Ac(oyl-L-Ala-gamma-D-Glu-L-Lys-D-Ala-D-Ala)](n+1)-di-trans,octa-cis-undecaprenyl diphosphate + di-trans,octa-cis-undecaprenyl diphosphate + H(+)</text>
        <dbReference type="Rhea" id="RHEA:23708"/>
        <dbReference type="Rhea" id="RHEA-COMP:9602"/>
        <dbReference type="Rhea" id="RHEA-COMP:9603"/>
        <dbReference type="ChEBI" id="CHEBI:15378"/>
        <dbReference type="ChEBI" id="CHEBI:58405"/>
        <dbReference type="ChEBI" id="CHEBI:60033"/>
        <dbReference type="ChEBI" id="CHEBI:78435"/>
        <dbReference type="EC" id="2.4.99.28"/>
    </reaction>
</comment>
<keyword evidence="4" id="KW-0121">Carboxypeptidase</keyword>
<dbReference type="AlphaFoldDB" id="A0A6G5QGT8"/>
<dbReference type="SUPFAM" id="SSF56601">
    <property type="entry name" value="beta-lactamase/transpeptidase-like"/>
    <property type="match status" value="1"/>
</dbReference>
<dbReference type="InterPro" id="IPR011815">
    <property type="entry name" value="PBP_1c"/>
</dbReference>
<dbReference type="Gene3D" id="1.10.3810.10">
    <property type="entry name" value="Biosynthetic peptidoglycan transglycosylase-like"/>
    <property type="match status" value="1"/>
</dbReference>
<dbReference type="GO" id="GO:0009252">
    <property type="term" value="P:peptidoglycan biosynthetic process"/>
    <property type="evidence" value="ECO:0007669"/>
    <property type="project" value="UniProtKB-UniPathway"/>
</dbReference>